<dbReference type="GO" id="GO:0015190">
    <property type="term" value="F:L-leucine transmembrane transporter activity"/>
    <property type="evidence" value="ECO:0007669"/>
    <property type="project" value="TreeGrafter"/>
</dbReference>
<dbReference type="GO" id="GO:0015188">
    <property type="term" value="F:L-isoleucine transmembrane transporter activity"/>
    <property type="evidence" value="ECO:0007669"/>
    <property type="project" value="TreeGrafter"/>
</dbReference>
<evidence type="ECO:0000256" key="10">
    <source>
        <dbReference type="SAM" id="Phobius"/>
    </source>
</evidence>
<feature type="transmembrane region" description="Helical" evidence="10">
    <location>
        <begin position="289"/>
        <end position="307"/>
    </location>
</feature>
<keyword evidence="3" id="KW-1003">Cell membrane</keyword>
<dbReference type="PANTHER" id="PTHR11795:SF371">
    <property type="entry name" value="HIGH-AFFINITY BRANCHED-CHAIN AMINO ACID TRANSPORT SYSTEM PERMEASE PROTEIN LIVH"/>
    <property type="match status" value="1"/>
</dbReference>
<dbReference type="PANTHER" id="PTHR11795">
    <property type="entry name" value="BRANCHED-CHAIN AMINO ACID TRANSPORT SYSTEM PERMEASE PROTEIN LIVH"/>
    <property type="match status" value="1"/>
</dbReference>
<evidence type="ECO:0000256" key="6">
    <source>
        <dbReference type="ARBA" id="ARBA00022970"/>
    </source>
</evidence>
<feature type="transmembrane region" description="Helical" evidence="10">
    <location>
        <begin position="77"/>
        <end position="103"/>
    </location>
</feature>
<dbReference type="CDD" id="cd06582">
    <property type="entry name" value="TM_PBP1_LivH_like"/>
    <property type="match status" value="1"/>
</dbReference>
<feature type="transmembrane region" description="Helical" evidence="10">
    <location>
        <begin position="115"/>
        <end position="134"/>
    </location>
</feature>
<accession>A0A6J7AIE3</accession>
<evidence type="ECO:0000256" key="2">
    <source>
        <dbReference type="ARBA" id="ARBA00022448"/>
    </source>
</evidence>
<evidence type="ECO:0000256" key="7">
    <source>
        <dbReference type="ARBA" id="ARBA00022989"/>
    </source>
</evidence>
<comment type="similarity">
    <text evidence="9">Belongs to the binding-protein-dependent transport system permease family. LivHM subfamily.</text>
</comment>
<dbReference type="AlphaFoldDB" id="A0A6J7AIE3"/>
<feature type="transmembrane region" description="Helical" evidence="10">
    <location>
        <begin position="211"/>
        <end position="233"/>
    </location>
</feature>
<feature type="transmembrane region" description="Helical" evidence="10">
    <location>
        <begin position="12"/>
        <end position="35"/>
    </location>
</feature>
<dbReference type="GO" id="GO:0015808">
    <property type="term" value="P:L-alanine transport"/>
    <property type="evidence" value="ECO:0007669"/>
    <property type="project" value="TreeGrafter"/>
</dbReference>
<keyword evidence="5 10" id="KW-0812">Transmembrane</keyword>
<keyword evidence="6" id="KW-0029">Amino-acid transport</keyword>
<sequence length="316" mass="34342">MFDILIQQFWSLTISGVALGFIYVLISMGYTMVYGVLRMINFANSEIFMVGAFASVIVSRDVFHYTNDSIPPSGGKLALVTACSLLAAMLTSSFVAFMVELIAYRNLRNRTSNRIAPLITAIGMSIIISEIVRISTKARAIFAPRIIEKQTLFVFHGADVRLDNTITIIAGLALFIALERFIKLSRLGKGIRAVSMDEDSAKLMGVNLNRVISLTFIIGGLMTGAAGFFYVNVYENVKYNMGFSLGLAAFTAAVIGGIGNIRGAFFGGISLGLLEIYASAIVGTQWKPVTVFVILILILLFKPNGLFGEAVQKTRV</sequence>
<dbReference type="GO" id="GO:0015192">
    <property type="term" value="F:L-phenylalanine transmembrane transporter activity"/>
    <property type="evidence" value="ECO:0007669"/>
    <property type="project" value="TreeGrafter"/>
</dbReference>
<keyword evidence="7 10" id="KW-1133">Transmembrane helix</keyword>
<dbReference type="Pfam" id="PF02653">
    <property type="entry name" value="BPD_transp_2"/>
    <property type="match status" value="1"/>
</dbReference>
<dbReference type="GO" id="GO:0005886">
    <property type="term" value="C:plasma membrane"/>
    <property type="evidence" value="ECO:0007669"/>
    <property type="project" value="UniProtKB-SubCell"/>
</dbReference>
<organism evidence="11">
    <name type="scientific">freshwater metagenome</name>
    <dbReference type="NCBI Taxonomy" id="449393"/>
    <lineage>
        <taxon>unclassified sequences</taxon>
        <taxon>metagenomes</taxon>
        <taxon>ecological metagenomes</taxon>
    </lineage>
</organism>
<protein>
    <submittedName>
        <fullName evidence="11">Unannotated protein</fullName>
    </submittedName>
</protein>
<dbReference type="GO" id="GO:0005304">
    <property type="term" value="F:L-valine transmembrane transporter activity"/>
    <property type="evidence" value="ECO:0007669"/>
    <property type="project" value="TreeGrafter"/>
</dbReference>
<evidence type="ECO:0000256" key="4">
    <source>
        <dbReference type="ARBA" id="ARBA00022519"/>
    </source>
</evidence>
<gene>
    <name evidence="11" type="ORF">UFOPK3181_01106</name>
</gene>
<feature type="transmembrane region" description="Helical" evidence="10">
    <location>
        <begin position="239"/>
        <end position="258"/>
    </location>
</feature>
<evidence type="ECO:0000256" key="9">
    <source>
        <dbReference type="ARBA" id="ARBA00037998"/>
    </source>
</evidence>
<dbReference type="GO" id="GO:0042941">
    <property type="term" value="P:D-alanine transmembrane transport"/>
    <property type="evidence" value="ECO:0007669"/>
    <property type="project" value="TreeGrafter"/>
</dbReference>
<feature type="transmembrane region" description="Helical" evidence="10">
    <location>
        <begin position="47"/>
        <end position="65"/>
    </location>
</feature>
<keyword evidence="2" id="KW-0813">Transport</keyword>
<name>A0A6J7AIE3_9ZZZZ</name>
<dbReference type="EMBL" id="CAFABG010000118">
    <property type="protein sequence ID" value="CAB4832617.1"/>
    <property type="molecule type" value="Genomic_DNA"/>
</dbReference>
<dbReference type="InterPro" id="IPR052157">
    <property type="entry name" value="BCAA_transport_permease"/>
</dbReference>
<reference evidence="11" key="1">
    <citation type="submission" date="2020-05" db="EMBL/GenBank/DDBJ databases">
        <authorList>
            <person name="Chiriac C."/>
            <person name="Salcher M."/>
            <person name="Ghai R."/>
            <person name="Kavagutti S V."/>
        </authorList>
    </citation>
    <scope>NUCLEOTIDE SEQUENCE</scope>
</reference>
<evidence type="ECO:0000256" key="8">
    <source>
        <dbReference type="ARBA" id="ARBA00023136"/>
    </source>
</evidence>
<evidence type="ECO:0000313" key="11">
    <source>
        <dbReference type="EMBL" id="CAB4832617.1"/>
    </source>
</evidence>
<evidence type="ECO:0000256" key="3">
    <source>
        <dbReference type="ARBA" id="ARBA00022475"/>
    </source>
</evidence>
<proteinExistence type="inferred from homology"/>
<evidence type="ECO:0000256" key="1">
    <source>
        <dbReference type="ARBA" id="ARBA00004651"/>
    </source>
</evidence>
<keyword evidence="4" id="KW-0997">Cell inner membrane</keyword>
<dbReference type="GO" id="GO:1903806">
    <property type="term" value="P:L-isoleucine import across plasma membrane"/>
    <property type="evidence" value="ECO:0007669"/>
    <property type="project" value="TreeGrafter"/>
</dbReference>
<comment type="subcellular location">
    <subcellularLocation>
        <location evidence="1">Cell membrane</location>
        <topology evidence="1">Multi-pass membrane protein</topology>
    </subcellularLocation>
</comment>
<feature type="transmembrane region" description="Helical" evidence="10">
    <location>
        <begin position="265"/>
        <end position="283"/>
    </location>
</feature>
<feature type="transmembrane region" description="Helical" evidence="10">
    <location>
        <begin position="165"/>
        <end position="182"/>
    </location>
</feature>
<dbReference type="InterPro" id="IPR001851">
    <property type="entry name" value="ABC_transp_permease"/>
</dbReference>
<keyword evidence="8 10" id="KW-0472">Membrane</keyword>
<evidence type="ECO:0000256" key="5">
    <source>
        <dbReference type="ARBA" id="ARBA00022692"/>
    </source>
</evidence>